<feature type="domain" description="SfsA N-terminal OB" evidence="2">
    <location>
        <begin position="17"/>
        <end position="82"/>
    </location>
</feature>
<reference evidence="3 4" key="1">
    <citation type="journal article" date="2013" name="PLoS ONE">
        <title>Assembly-driven community genomics of a hypersaline microbial ecosystem.</title>
        <authorList>
            <person name="Podell S."/>
            <person name="Ugalde J.A."/>
            <person name="Narasingarao P."/>
            <person name="Banfield J.F."/>
            <person name="Heidelberg K.B."/>
            <person name="Allen E.E."/>
        </authorList>
    </citation>
    <scope>NUCLEOTIDE SEQUENCE [LARGE SCALE GENOMIC DNA]</scope>
    <source>
        <strain evidence="4">J07HQW2</strain>
    </source>
</reference>
<dbReference type="Proteomes" id="UP000030710">
    <property type="component" value="Unassembled WGS sequence"/>
</dbReference>
<dbReference type="EMBL" id="KE356561">
    <property type="protein sequence ID" value="ERG97065.1"/>
    <property type="molecule type" value="Genomic_DNA"/>
</dbReference>
<dbReference type="PANTHER" id="PTHR30545:SF2">
    <property type="entry name" value="SUGAR FERMENTATION STIMULATION PROTEIN A"/>
    <property type="match status" value="1"/>
</dbReference>
<sequence>MTRLHTIEATLITGTIVDRPNRFVVHVRFDNTPERVFLGDPGALEGIIEPGHEILCSPVDDADRSTDYDAIAVLIDDICVSVRTALANDLVESALANDAIPALTGYTVQKREPSFSRRESRPSGREGIRQRLN</sequence>
<organism evidence="3 4">
    <name type="scientific">Haloquadratum walsbyi J07HQW2</name>
    <dbReference type="NCBI Taxonomy" id="1238425"/>
    <lineage>
        <taxon>Archaea</taxon>
        <taxon>Methanobacteriati</taxon>
        <taxon>Methanobacteriota</taxon>
        <taxon>Stenosarchaea group</taxon>
        <taxon>Halobacteria</taxon>
        <taxon>Halobacteriales</taxon>
        <taxon>Haloferacaceae</taxon>
        <taxon>Haloquadratum</taxon>
    </lineage>
</organism>
<gene>
    <name evidence="3" type="ORF">J07HQW2_03551</name>
</gene>
<evidence type="ECO:0000313" key="4">
    <source>
        <dbReference type="Proteomes" id="UP000030710"/>
    </source>
</evidence>
<dbReference type="InterPro" id="IPR005224">
    <property type="entry name" value="SfsA"/>
</dbReference>
<protein>
    <submittedName>
        <fullName evidence="3">DNA-binding protein, stimulates sugar fermentation</fullName>
    </submittedName>
</protein>
<name>U1NIM5_9EURY</name>
<dbReference type="Gene3D" id="2.40.50.580">
    <property type="match status" value="1"/>
</dbReference>
<evidence type="ECO:0000259" key="2">
    <source>
        <dbReference type="Pfam" id="PF17746"/>
    </source>
</evidence>
<keyword evidence="3" id="KW-0238">DNA-binding</keyword>
<feature type="region of interest" description="Disordered" evidence="1">
    <location>
        <begin position="111"/>
        <end position="133"/>
    </location>
</feature>
<evidence type="ECO:0000256" key="1">
    <source>
        <dbReference type="SAM" id="MobiDB-lite"/>
    </source>
</evidence>
<dbReference type="AlphaFoldDB" id="U1NIM5"/>
<dbReference type="STRING" id="1238425.J07HQW2_03551"/>
<evidence type="ECO:0000313" key="3">
    <source>
        <dbReference type="EMBL" id="ERG97065.1"/>
    </source>
</evidence>
<accession>U1NIM5</accession>
<dbReference type="InterPro" id="IPR041465">
    <property type="entry name" value="SfsA_N"/>
</dbReference>
<dbReference type="HOGENOM" id="CLU_1901901_0_0_2"/>
<dbReference type="GO" id="GO:0003677">
    <property type="term" value="F:DNA binding"/>
    <property type="evidence" value="ECO:0007669"/>
    <property type="project" value="UniProtKB-KW"/>
</dbReference>
<proteinExistence type="predicted"/>
<dbReference type="eggNOG" id="arCOG04115">
    <property type="taxonomic scope" value="Archaea"/>
</dbReference>
<dbReference type="RefSeq" id="WP_021056527.1">
    <property type="nucleotide sequence ID" value="NZ_KE356561.1"/>
</dbReference>
<dbReference type="Pfam" id="PF17746">
    <property type="entry name" value="SfsA_N"/>
    <property type="match status" value="1"/>
</dbReference>
<dbReference type="PANTHER" id="PTHR30545">
    <property type="entry name" value="SUGAR FERMENTATION STIMULATION PROTEIN A"/>
    <property type="match status" value="1"/>
</dbReference>